<name>A0A0U5EQ76_9PROT</name>
<dbReference type="EMBL" id="LN606600">
    <property type="protein sequence ID" value="CEF39545.1"/>
    <property type="molecule type" value="Genomic_DNA"/>
</dbReference>
<dbReference type="GeneID" id="34781335"/>
<accession>A0A0U5EQ76</accession>
<dbReference type="RefSeq" id="WP_058986877.1">
    <property type="nucleotide sequence ID" value="NZ_JAIMFQ010000001.1"/>
</dbReference>
<dbReference type="Gene3D" id="3.90.550.20">
    <property type="match status" value="1"/>
</dbReference>
<proteinExistence type="predicted"/>
<protein>
    <submittedName>
        <fullName evidence="1">Uncharacterized protein</fullName>
    </submittedName>
</protein>
<keyword evidence="2" id="KW-1185">Reference proteome</keyword>
<dbReference type="KEGG" id="asz:ASN_94"/>
<gene>
    <name evidence="1" type="ORF">ASN_94</name>
</gene>
<dbReference type="Proteomes" id="UP000056109">
    <property type="component" value="Chromosome I"/>
</dbReference>
<evidence type="ECO:0000313" key="1">
    <source>
        <dbReference type="EMBL" id="CEF39545.1"/>
    </source>
</evidence>
<evidence type="ECO:0000313" key="2">
    <source>
        <dbReference type="Proteomes" id="UP000056109"/>
    </source>
</evidence>
<reference evidence="2" key="1">
    <citation type="submission" date="2014-09" db="EMBL/GenBank/DDBJ databases">
        <authorList>
            <person name="Illeghems K.G."/>
        </authorList>
    </citation>
    <scope>NUCLEOTIDE SEQUENCE [LARGE SCALE GENOMIC DNA]</scope>
    <source>
        <strain evidence="2">108B</strain>
    </source>
</reference>
<dbReference type="PATRIC" id="fig|446692.3.peg.30"/>
<organism evidence="1 2">
    <name type="scientific">Acetobacter senegalensis</name>
    <dbReference type="NCBI Taxonomy" id="446692"/>
    <lineage>
        <taxon>Bacteria</taxon>
        <taxon>Pseudomonadati</taxon>
        <taxon>Pseudomonadota</taxon>
        <taxon>Alphaproteobacteria</taxon>
        <taxon>Acetobacterales</taxon>
        <taxon>Acetobacteraceae</taxon>
        <taxon>Acetobacter</taxon>
    </lineage>
</organism>
<sequence>MTEKTLDALVAENTLDIYPSEPMPFEIECIERDHQAMEYFGHHGGTVLEHAFTIANILHRNQKPFEAACIYGVAFRIRVANMDQYPLPQSLMQVRLLCLLKAGKPLPEHDLQTLAGLSRPYVNYIEGIASAWRGGDNKEALTHIGNAFEEFLSGEEIDWLYLEIAQKIQPSLFNSDMPEVETGRTIPRKLFMYWDKEPTEEINENIYFHQSIPDLEIEVFNQEKAASWLYEYYGVEARKFFLSMRHPAEAADFLRVHVTNLLGGWWLDANARIRGEAALQFMLDQKDDVVLFLKPNFVSHNDFYGTVAKSSIMEECLRILYNNCYKHKHLHMAYKTGPGIFNRALSRTAFRVLQGIPNEERVKLYDQSKFEEVIQQGNLL</sequence>
<dbReference type="AlphaFoldDB" id="A0A0U5EQ76"/>